<dbReference type="AlphaFoldDB" id="I3YPP5"/>
<evidence type="ECO:0008006" key="3">
    <source>
        <dbReference type="Google" id="ProtNLM"/>
    </source>
</evidence>
<dbReference type="HOGENOM" id="CLU_433251_0_0_10"/>
<evidence type="ECO:0000313" key="2">
    <source>
        <dbReference type="Proteomes" id="UP000006052"/>
    </source>
</evidence>
<proteinExistence type="predicted"/>
<dbReference type="InterPro" id="IPR032427">
    <property type="entry name" value="P22_portal"/>
</dbReference>
<dbReference type="Proteomes" id="UP000006052">
    <property type="component" value="Chromosome"/>
</dbReference>
<reference evidence="2" key="1">
    <citation type="journal article" date="2013" name="Stand. Genomic Sci.">
        <title>Complete genome sequence of the bile-resistant pigment-producing anaerobe Alistipes finegoldii type strain (AHN2437(T)).</title>
        <authorList>
            <person name="Mavromatis K."/>
            <person name="Stackebrandt E."/>
            <person name="Munk C."/>
            <person name="Lapidus A."/>
            <person name="Nolan M."/>
            <person name="Lucas S."/>
            <person name="Hammon N."/>
            <person name="Deshpande S."/>
            <person name="Cheng J.F."/>
            <person name="Tapia R."/>
            <person name="Goodwin L.A."/>
            <person name="Pitluck S."/>
            <person name="Liolios K."/>
            <person name="Pagani I."/>
            <person name="Ivanova N."/>
            <person name="Mikhailova N."/>
            <person name="Huntemann M."/>
            <person name="Pati A."/>
            <person name="Chen A."/>
            <person name="Palaniappan K."/>
            <person name="Land M."/>
            <person name="Hauser L."/>
            <person name="Rohde M."/>
            <person name="Gronow S."/>
            <person name="Goker M."/>
            <person name="Detter J.C."/>
            <person name="Bristow J."/>
            <person name="Eisen J.A."/>
            <person name="Markowitz V."/>
            <person name="Hugenholtz P."/>
            <person name="Kyrpides N.C."/>
            <person name="Klenk H.P."/>
            <person name="Woyke T."/>
        </authorList>
    </citation>
    <scope>NUCLEOTIDE SEQUENCE</scope>
    <source>
        <strain evidence="2">DSM 17242 / JCM 16770 / AHN 2437 / CCUG 46020 / CIP 107999</strain>
    </source>
</reference>
<dbReference type="Pfam" id="PF16510">
    <property type="entry name" value="P22_portal"/>
    <property type="match status" value="1"/>
</dbReference>
<dbReference type="STRING" id="679935.Alfi_2703"/>
<dbReference type="PATRIC" id="fig|679935.3.peg.2620"/>
<accession>I3YPP5</accession>
<dbReference type="eggNOG" id="ENOG502Z8H3">
    <property type="taxonomic scope" value="Bacteria"/>
</dbReference>
<dbReference type="EMBL" id="CP003274">
    <property type="protein sequence ID" value="AFL78963.1"/>
    <property type="molecule type" value="Genomic_DNA"/>
</dbReference>
<dbReference type="KEGG" id="afd:Alfi_2703"/>
<sequence length="663" mass="76391">MLQNIDTKKLKLLAQASKGIAQTCCEQERSGLRYSNENLSLLWRCAQDWDAMLYLRKEHARNLRYKNGDQWCDKVPDPENPGKMIREDALISRSGKIPLKHNYLQQYIRNIHGQLLSSPTQTVVYARSKDDQPLGEMLTNALQSCHQLNKVRKLDINVVEELCLTGLACAKVRFDYWSTKNRTDGKIDLVNINRLFFNKDIEDPRLNDIRRIGEIHDYTFDDLVRNFTINREDVQALREIYGVCHDPAKLESIYMQTAERLQNLNFLFCNDLGKYRVIEVWERVGRWVLYVHDYADGTEEVYTDLTMQEVEAINNQRLEQGTAVGLAPEAVKLVYAQEQYEYYWRVKYLTPNGHCIKEMETPYTHEEHPYVLAAMPIIDGQFKAVMSDIVDIQRYINRLLTLLDFIIGSSAKGLLMVPQECIPDDMDIKDFAREYVKVNGVILLKKGAGDKLPKQIATNSTNIGAWELFNTEMTIMQQISGLNGAIQGQTPHANTPSSLYAQQAQYSAQNFVVLFENYNMFCEERDEKLLKVLMQFYTTRRYVDINGKSVSELAKYYEPEMARKIVDFNLTTSKSTDTPVFRQLTDDLLMKLLESGRIPLEIFLKNCSIPGAEKIQAELKTFSEQAAAGQIDPDRLQMLQQAAQQNADPKAMDMLKRYMDAAQ</sequence>
<dbReference type="RefSeq" id="WP_014776176.1">
    <property type="nucleotide sequence ID" value="NC_018011.1"/>
</dbReference>
<name>I3YPP5_ALIFI</name>
<protein>
    <recommendedName>
        <fullName evidence="3">Portal protein</fullName>
    </recommendedName>
</protein>
<gene>
    <name evidence="1" type="ordered locus">Alfi_2703</name>
</gene>
<evidence type="ECO:0000313" key="1">
    <source>
        <dbReference type="EMBL" id="AFL78963.1"/>
    </source>
</evidence>
<organism evidence="1 2">
    <name type="scientific">Alistipes finegoldii (strain DSM 17242 / JCM 16770 / CCUG 46020 / CIP 107999 / KCTC 15236 / AHN 2437)</name>
    <dbReference type="NCBI Taxonomy" id="679935"/>
    <lineage>
        <taxon>Bacteria</taxon>
        <taxon>Pseudomonadati</taxon>
        <taxon>Bacteroidota</taxon>
        <taxon>Bacteroidia</taxon>
        <taxon>Bacteroidales</taxon>
        <taxon>Rikenellaceae</taxon>
        <taxon>Alistipes</taxon>
    </lineage>
</organism>